<protein>
    <submittedName>
        <fullName evidence="1">Uncharacterized protein</fullName>
    </submittedName>
</protein>
<dbReference type="AlphaFoldDB" id="A0A8E1C127"/>
<proteinExistence type="predicted"/>
<name>A0A8E1C127_9SPHN</name>
<organism evidence="1 2">
    <name type="scientific">Sphingobium indicum F2</name>
    <dbReference type="NCBI Taxonomy" id="1450518"/>
    <lineage>
        <taxon>Bacteria</taxon>
        <taxon>Pseudomonadati</taxon>
        <taxon>Pseudomonadota</taxon>
        <taxon>Alphaproteobacteria</taxon>
        <taxon>Sphingomonadales</taxon>
        <taxon>Sphingomonadaceae</taxon>
        <taxon>Sphingobium</taxon>
    </lineage>
</organism>
<dbReference type="EMBL" id="JANF02000092">
    <property type="protein sequence ID" value="KER34747.1"/>
    <property type="molecule type" value="Genomic_DNA"/>
</dbReference>
<dbReference type="Proteomes" id="UP000028135">
    <property type="component" value="Unassembled WGS sequence"/>
</dbReference>
<gene>
    <name evidence="1" type="ORF">AL00_19485</name>
</gene>
<accession>A0A8E1C127</accession>
<reference evidence="1 2" key="1">
    <citation type="submission" date="2014-05" db="EMBL/GenBank/DDBJ databases">
        <title>Genome Announcement of Sphingobium lucknowense F2.</title>
        <authorList>
            <person name="Lal R."/>
            <person name="Negi V."/>
            <person name="Lata P."/>
            <person name="Sangwan N."/>
            <person name="Gupta S.K."/>
            <person name="Rao D.L.N."/>
            <person name="Das S."/>
        </authorList>
    </citation>
    <scope>NUCLEOTIDE SEQUENCE [LARGE SCALE GENOMIC DNA]</scope>
    <source>
        <strain evidence="1 2">F2</strain>
    </source>
</reference>
<evidence type="ECO:0000313" key="2">
    <source>
        <dbReference type="Proteomes" id="UP000028135"/>
    </source>
</evidence>
<evidence type="ECO:0000313" key="1">
    <source>
        <dbReference type="EMBL" id="KER34747.1"/>
    </source>
</evidence>
<comment type="caution">
    <text evidence="1">The sequence shown here is derived from an EMBL/GenBank/DDBJ whole genome shotgun (WGS) entry which is preliminary data.</text>
</comment>
<sequence length="270" mass="29445">MISLSDMSQRLVGQRVAELGACRDQLIEPVPLRRIGDRHFQRHTIVAGLKQRGAQCGEGADRIGERCLGTGNRLVMQPLRLSPGLPDDPVMGFDDSIGNRRFPLHYANSKDRPAPVRSDVTQAVGEVAFTLPAQACDTVGWRAGENLMIEIQITQKLQSVEQAVCGSRVVADLEIAKPNEAADVACQHLGQKPIQLLTRVSIQLFRDPRFDSAFGGDQGIRAQALDCRHGRQNSRSLPASRNKTLGKILVRSGIFSLIEEPVPQITGATA</sequence>